<proteinExistence type="inferred from homology"/>
<evidence type="ECO:0000256" key="2">
    <source>
        <dbReference type="ARBA" id="ARBA00006727"/>
    </source>
</evidence>
<dbReference type="Proteomes" id="UP001163828">
    <property type="component" value="Unassembled WGS sequence"/>
</dbReference>
<comment type="similarity">
    <text evidence="2">Belongs to the major facilitator superfamily. Monocarboxylate porter (TC 2.A.1.13) family.</text>
</comment>
<organism evidence="6 7">
    <name type="scientific">Lentinula boryana</name>
    <dbReference type="NCBI Taxonomy" id="40481"/>
    <lineage>
        <taxon>Eukaryota</taxon>
        <taxon>Fungi</taxon>
        <taxon>Dikarya</taxon>
        <taxon>Basidiomycota</taxon>
        <taxon>Agaricomycotina</taxon>
        <taxon>Agaricomycetes</taxon>
        <taxon>Agaricomycetidae</taxon>
        <taxon>Agaricales</taxon>
        <taxon>Marasmiineae</taxon>
        <taxon>Omphalotaceae</taxon>
        <taxon>Lentinula</taxon>
    </lineage>
</organism>
<feature type="transmembrane region" description="Helical" evidence="4">
    <location>
        <begin position="223"/>
        <end position="243"/>
    </location>
</feature>
<feature type="domain" description="Major facilitator superfamily (MFS) profile" evidence="5">
    <location>
        <begin position="298"/>
        <end position="484"/>
    </location>
</feature>
<feature type="region of interest" description="Disordered" evidence="3">
    <location>
        <begin position="1"/>
        <end position="59"/>
    </location>
</feature>
<feature type="transmembrane region" description="Helical" evidence="4">
    <location>
        <begin position="189"/>
        <end position="211"/>
    </location>
</feature>
<name>A0ABQ8QMV7_9AGAR</name>
<evidence type="ECO:0000313" key="7">
    <source>
        <dbReference type="Proteomes" id="UP001163828"/>
    </source>
</evidence>
<feature type="transmembrane region" description="Helical" evidence="4">
    <location>
        <begin position="388"/>
        <end position="411"/>
    </location>
</feature>
<dbReference type="InterPro" id="IPR011701">
    <property type="entry name" value="MFS"/>
</dbReference>
<feature type="transmembrane region" description="Helical" evidence="4">
    <location>
        <begin position="454"/>
        <end position="476"/>
    </location>
</feature>
<evidence type="ECO:0000256" key="4">
    <source>
        <dbReference type="SAM" id="Phobius"/>
    </source>
</evidence>
<feature type="transmembrane region" description="Helical" evidence="4">
    <location>
        <begin position="99"/>
        <end position="124"/>
    </location>
</feature>
<feature type="transmembrane region" description="Helical" evidence="4">
    <location>
        <begin position="302"/>
        <end position="327"/>
    </location>
</feature>
<dbReference type="InterPro" id="IPR020846">
    <property type="entry name" value="MFS_dom"/>
</dbReference>
<protein>
    <submittedName>
        <fullName evidence="6">Major facilitator superfamily domain-containing protein</fullName>
    </submittedName>
</protein>
<dbReference type="Gene3D" id="1.20.1250.20">
    <property type="entry name" value="MFS general substrate transporter like domains"/>
    <property type="match status" value="2"/>
</dbReference>
<comment type="caution">
    <text evidence="6">The sequence shown here is derived from an EMBL/GenBank/DDBJ whole genome shotgun (WGS) entry which is preliminary data.</text>
</comment>
<feature type="transmembrane region" description="Helical" evidence="4">
    <location>
        <begin position="359"/>
        <end position="382"/>
    </location>
</feature>
<feature type="transmembrane region" description="Helical" evidence="4">
    <location>
        <begin position="255"/>
        <end position="275"/>
    </location>
</feature>
<evidence type="ECO:0000256" key="3">
    <source>
        <dbReference type="SAM" id="MobiDB-lite"/>
    </source>
</evidence>
<evidence type="ECO:0000256" key="1">
    <source>
        <dbReference type="ARBA" id="ARBA00004141"/>
    </source>
</evidence>
<feature type="transmembrane region" description="Helical" evidence="4">
    <location>
        <begin position="423"/>
        <end position="442"/>
    </location>
</feature>
<reference evidence="6" key="1">
    <citation type="submission" date="2022-08" db="EMBL/GenBank/DDBJ databases">
        <authorList>
            <consortium name="DOE Joint Genome Institute"/>
            <person name="Min B."/>
            <person name="Riley R."/>
            <person name="Sierra-Patev S."/>
            <person name="Naranjo-Ortiz M."/>
            <person name="Looney B."/>
            <person name="Konkel Z."/>
            <person name="Slot J.C."/>
            <person name="Sakamoto Y."/>
            <person name="Steenwyk J.L."/>
            <person name="Rokas A."/>
            <person name="Carro J."/>
            <person name="Camarero S."/>
            <person name="Ferreira P."/>
            <person name="Molpeceres G."/>
            <person name="Ruiz-Duenas F.J."/>
            <person name="Serrano A."/>
            <person name="Henrissat B."/>
            <person name="Drula E."/>
            <person name="Hughes K.W."/>
            <person name="Mata J.L."/>
            <person name="Ishikawa N.K."/>
            <person name="Vargas-Isla R."/>
            <person name="Ushijima S."/>
            <person name="Smith C.A."/>
            <person name="Ahrendt S."/>
            <person name="Andreopoulos W."/>
            <person name="He G."/>
            <person name="Labutti K."/>
            <person name="Lipzen A."/>
            <person name="Ng V."/>
            <person name="Sandor L."/>
            <person name="Barry K."/>
            <person name="Martinez A.T."/>
            <person name="Xiao Y."/>
            <person name="Gibbons J.G."/>
            <person name="Terashima K."/>
            <person name="Hibbett D.S."/>
            <person name="Grigoriev I.V."/>
        </authorList>
    </citation>
    <scope>NUCLEOTIDE SEQUENCE</scope>
    <source>
        <strain evidence="6">TFB10827</strain>
    </source>
</reference>
<dbReference type="Pfam" id="PF07690">
    <property type="entry name" value="MFS_1"/>
    <property type="match status" value="1"/>
</dbReference>
<keyword evidence="4" id="KW-0472">Membrane</keyword>
<dbReference type="EMBL" id="MU790531">
    <property type="protein sequence ID" value="KAJ3999854.1"/>
    <property type="molecule type" value="Genomic_DNA"/>
</dbReference>
<sequence length="484" mass="52445">MLWTVFEESSEDGNSYIGPPPGDLDSFYDLESQPQSDSEDVVPVESGPTGNSNANTKKEIREKRVEDMVVPVEDELEDHQRKDISAEQSVDFPDGGLRAWLVVLGVSRTLFGYVNAWGVFQTYYEETMLEGYSPSAIAWIGSAQYALVLFPALVSGRLFDIGIFKLPFLGASILVVVCTLLVGQCKQYWQFFLCQGVGIGIGCGMVFGPAMGIIGQWFRKKRGLAMGFTALGSSVGGTVFPIAVQRLIPRLGFSWTMRIVGFLLMFVLVISNITLARRLPPRNVSGGLFNLAAFKDPPFSMYAIAVFTGFLGLYTILTFIDLSALAVGLSPDMAAYLVAIANMSSGLGRIATGIMADRIGALNFIITTTLFAGALSFAWPFARTEASLIVITVLYGFMYGSFVSGLLLPVYELEEIADAGQHTGMIMSIGAIGALCGIPISGEINKATKGFEVVGYYAGSIITVSVVFMLTTRQLVLKRLWGKF</sequence>
<dbReference type="InterPro" id="IPR050327">
    <property type="entry name" value="Proton-linked_MCT"/>
</dbReference>
<dbReference type="PANTHER" id="PTHR11360">
    <property type="entry name" value="MONOCARBOXYLATE TRANSPORTER"/>
    <property type="match status" value="1"/>
</dbReference>
<dbReference type="PROSITE" id="PS50850">
    <property type="entry name" value="MFS"/>
    <property type="match status" value="1"/>
</dbReference>
<dbReference type="CDD" id="cd17352">
    <property type="entry name" value="MFS_MCT_SLC16"/>
    <property type="match status" value="1"/>
</dbReference>
<dbReference type="InterPro" id="IPR036259">
    <property type="entry name" value="MFS_trans_sf"/>
</dbReference>
<feature type="transmembrane region" description="Helical" evidence="4">
    <location>
        <begin position="136"/>
        <end position="154"/>
    </location>
</feature>
<evidence type="ECO:0000313" key="6">
    <source>
        <dbReference type="EMBL" id="KAJ3999854.1"/>
    </source>
</evidence>
<dbReference type="SUPFAM" id="SSF103473">
    <property type="entry name" value="MFS general substrate transporter"/>
    <property type="match status" value="1"/>
</dbReference>
<gene>
    <name evidence="6" type="ORF">F5050DRAFT_1686414</name>
</gene>
<evidence type="ECO:0000259" key="5">
    <source>
        <dbReference type="PROSITE" id="PS50850"/>
    </source>
</evidence>
<keyword evidence="4" id="KW-0812">Transmembrane</keyword>
<keyword evidence="7" id="KW-1185">Reference proteome</keyword>
<dbReference type="PANTHER" id="PTHR11360:SF284">
    <property type="entry name" value="EG:103B4.3 PROTEIN-RELATED"/>
    <property type="match status" value="1"/>
</dbReference>
<accession>A0ABQ8QMV7</accession>
<comment type="subcellular location">
    <subcellularLocation>
        <location evidence="1">Membrane</location>
        <topology evidence="1">Multi-pass membrane protein</topology>
    </subcellularLocation>
</comment>
<feature type="transmembrane region" description="Helical" evidence="4">
    <location>
        <begin position="166"/>
        <end position="183"/>
    </location>
</feature>
<keyword evidence="4" id="KW-1133">Transmembrane helix</keyword>